<proteinExistence type="predicted"/>
<dbReference type="Proteomes" id="UP000076761">
    <property type="component" value="Unassembled WGS sequence"/>
</dbReference>
<organism evidence="1 2">
    <name type="scientific">Neolentinus lepideus HHB14362 ss-1</name>
    <dbReference type="NCBI Taxonomy" id="1314782"/>
    <lineage>
        <taxon>Eukaryota</taxon>
        <taxon>Fungi</taxon>
        <taxon>Dikarya</taxon>
        <taxon>Basidiomycota</taxon>
        <taxon>Agaricomycotina</taxon>
        <taxon>Agaricomycetes</taxon>
        <taxon>Gloeophyllales</taxon>
        <taxon>Gloeophyllaceae</taxon>
        <taxon>Neolentinus</taxon>
    </lineage>
</organism>
<name>A0A165T0S8_9AGAM</name>
<dbReference type="InParanoid" id="A0A165T0S8"/>
<reference evidence="1 2" key="1">
    <citation type="journal article" date="2016" name="Mol. Biol. Evol.">
        <title>Comparative Genomics of Early-Diverging Mushroom-Forming Fungi Provides Insights into the Origins of Lignocellulose Decay Capabilities.</title>
        <authorList>
            <person name="Nagy L.G."/>
            <person name="Riley R."/>
            <person name="Tritt A."/>
            <person name="Adam C."/>
            <person name="Daum C."/>
            <person name="Floudas D."/>
            <person name="Sun H."/>
            <person name="Yadav J.S."/>
            <person name="Pangilinan J."/>
            <person name="Larsson K.H."/>
            <person name="Matsuura K."/>
            <person name="Barry K."/>
            <person name="Labutti K."/>
            <person name="Kuo R."/>
            <person name="Ohm R.A."/>
            <person name="Bhattacharya S.S."/>
            <person name="Shirouzu T."/>
            <person name="Yoshinaga Y."/>
            <person name="Martin F.M."/>
            <person name="Grigoriev I.V."/>
            <person name="Hibbett D.S."/>
        </authorList>
    </citation>
    <scope>NUCLEOTIDE SEQUENCE [LARGE SCALE GENOMIC DNA]</scope>
    <source>
        <strain evidence="1 2">HHB14362 ss-1</strain>
    </source>
</reference>
<evidence type="ECO:0000313" key="1">
    <source>
        <dbReference type="EMBL" id="KZT25962.1"/>
    </source>
</evidence>
<sequence length="127" mass="14161">MTIPIPQARASLSSLFPQHPSPQDHHSSRIRPYLTLASAHGTLESSGHRRIPRCSVYTRPARIRAGRICVLFGMRRKRGSVRILAGTGGMCYGIHLRHDIQQPSIVIINTSQPVHFSIDKGTSQWTD</sequence>
<keyword evidence="2" id="KW-1185">Reference proteome</keyword>
<gene>
    <name evidence="1" type="ORF">NEOLEDRAFT_1133037</name>
</gene>
<dbReference type="EMBL" id="KV425569">
    <property type="protein sequence ID" value="KZT25962.1"/>
    <property type="molecule type" value="Genomic_DNA"/>
</dbReference>
<evidence type="ECO:0000313" key="2">
    <source>
        <dbReference type="Proteomes" id="UP000076761"/>
    </source>
</evidence>
<accession>A0A165T0S8</accession>
<protein>
    <submittedName>
        <fullName evidence="1">Uncharacterized protein</fullName>
    </submittedName>
</protein>
<dbReference type="AlphaFoldDB" id="A0A165T0S8"/>